<evidence type="ECO:0000259" key="1">
    <source>
        <dbReference type="Pfam" id="PF03713"/>
    </source>
</evidence>
<dbReference type="RefSeq" id="WP_290316424.1">
    <property type="nucleotide sequence ID" value="NZ_JAUFPN010000107.1"/>
</dbReference>
<accession>A0ABT8A4B5</accession>
<feature type="domain" description="DUF305" evidence="1">
    <location>
        <begin position="17"/>
        <end position="96"/>
    </location>
</feature>
<dbReference type="Gene3D" id="1.20.1260.10">
    <property type="match status" value="1"/>
</dbReference>
<evidence type="ECO:0000313" key="3">
    <source>
        <dbReference type="Proteomes" id="UP001529369"/>
    </source>
</evidence>
<proteinExistence type="predicted"/>
<dbReference type="InterPro" id="IPR005183">
    <property type="entry name" value="DUF305_CopM-like"/>
</dbReference>
<dbReference type="PANTHER" id="PTHR36933">
    <property type="entry name" value="SLL0788 PROTEIN"/>
    <property type="match status" value="1"/>
</dbReference>
<name>A0ABT8A4B5_9PROT</name>
<dbReference type="InterPro" id="IPR012347">
    <property type="entry name" value="Ferritin-like"/>
</dbReference>
<sequence length="121" mass="13001">MTGVVHAHHGPMGETPQDDPFAHAMAAAMERMMAAMQATPPSGHPDQDFLAMMVPHHEGAIEMARLVLVHGRDPLTRQLAEEILAGQTIEVAAMQARFAALRSPTEEYPTLGGTRGGGPRR</sequence>
<protein>
    <submittedName>
        <fullName evidence="2">DUF305 domain-containing protein</fullName>
    </submittedName>
</protein>
<gene>
    <name evidence="2" type="ORF">QWZ14_09625</name>
</gene>
<comment type="caution">
    <text evidence="2">The sequence shown here is derived from an EMBL/GenBank/DDBJ whole genome shotgun (WGS) entry which is preliminary data.</text>
</comment>
<keyword evidence="3" id="KW-1185">Reference proteome</keyword>
<evidence type="ECO:0000313" key="2">
    <source>
        <dbReference type="EMBL" id="MDN3564622.1"/>
    </source>
</evidence>
<dbReference type="Proteomes" id="UP001529369">
    <property type="component" value="Unassembled WGS sequence"/>
</dbReference>
<dbReference type="PANTHER" id="PTHR36933:SF1">
    <property type="entry name" value="SLL0788 PROTEIN"/>
    <property type="match status" value="1"/>
</dbReference>
<reference evidence="3" key="1">
    <citation type="journal article" date="2019" name="Int. J. Syst. Evol. Microbiol.">
        <title>The Global Catalogue of Microorganisms (GCM) 10K type strain sequencing project: providing services to taxonomists for standard genome sequencing and annotation.</title>
        <authorList>
            <consortium name="The Broad Institute Genomics Platform"/>
            <consortium name="The Broad Institute Genome Sequencing Center for Infectious Disease"/>
            <person name="Wu L."/>
            <person name="Ma J."/>
        </authorList>
    </citation>
    <scope>NUCLEOTIDE SEQUENCE [LARGE SCALE GENOMIC DNA]</scope>
    <source>
        <strain evidence="3">CECT 7131</strain>
    </source>
</reference>
<organism evidence="2 3">
    <name type="scientific">Paeniroseomonas aquatica</name>
    <dbReference type="NCBI Taxonomy" id="373043"/>
    <lineage>
        <taxon>Bacteria</taxon>
        <taxon>Pseudomonadati</taxon>
        <taxon>Pseudomonadota</taxon>
        <taxon>Alphaproteobacteria</taxon>
        <taxon>Acetobacterales</taxon>
        <taxon>Acetobacteraceae</taxon>
        <taxon>Paeniroseomonas</taxon>
    </lineage>
</organism>
<dbReference type="EMBL" id="JAUFPN010000107">
    <property type="protein sequence ID" value="MDN3564622.1"/>
    <property type="molecule type" value="Genomic_DNA"/>
</dbReference>
<dbReference type="Pfam" id="PF03713">
    <property type="entry name" value="DUF305"/>
    <property type="match status" value="1"/>
</dbReference>